<feature type="compositionally biased region" description="Basic and acidic residues" evidence="1">
    <location>
        <begin position="589"/>
        <end position="609"/>
    </location>
</feature>
<evidence type="ECO:0000256" key="1">
    <source>
        <dbReference type="SAM" id="MobiDB-lite"/>
    </source>
</evidence>
<dbReference type="Pfam" id="PF16510">
    <property type="entry name" value="P22_portal"/>
    <property type="match status" value="1"/>
</dbReference>
<dbReference type="InterPro" id="IPR032427">
    <property type="entry name" value="P22_portal"/>
</dbReference>
<sequence>MDAVMADKEDILKEIKDRFKESYDASDENYMEAIHDLEFLGGDQWPGDLKADRQSDGRPCLVINKLPAFANQVIGDIRQNEPQIKVKPVDSKSDPETAEIMTGLIRNIEVQSNAEIAYDTAAESSVRCGMGAFRIGTEYSDDDSFEQDIRFFRIKNPFTVYWDPAAQAWDKSDARYCFVTEKIPKEDFQRLYPNASLIPFEGGKDRNTQWGDDKSIRVAEYFKKELEKKKLFLIRNTLNGETQIREEGPYNTNWEIVKEREVESQKIIWYKASQHEILEGPQDWPGKYIPIVMVYGDELNIENKTVYSGMVRNAKDPQRLYNYSRSSGAEIVSLAPKAPYLVTQKQIGNYQKIWDQAHKRNFPYLPYDADPDNPAAIPRRAEPVSVNTGIQAEIMTADQEIHDTTGLQRASLGKQSNEKSGKAIIARQREGDVATFTYYDNLGRAVKHAGKILVDLIPKIYDTARVVRILNPDDSEQMVQVNKPFRDEKTGVEKIFDLTMGKYDVVVSIGPSYTTQREESAENMMAFIQAVPQAGPLIADLFAKNLDWPGAAEIEKRLKFLLPPALQADGEGGGPPPPPPSPDPMQLIEMRKKAAETQGKELDNQEKFTKMRMQPGGGENANQEG</sequence>
<dbReference type="EMBL" id="MT142914">
    <property type="protein sequence ID" value="QJA90460.1"/>
    <property type="molecule type" value="Genomic_DNA"/>
</dbReference>
<organism evidence="2">
    <name type="scientific">viral metagenome</name>
    <dbReference type="NCBI Taxonomy" id="1070528"/>
    <lineage>
        <taxon>unclassified sequences</taxon>
        <taxon>metagenomes</taxon>
        <taxon>organismal metagenomes</taxon>
    </lineage>
</organism>
<accession>A0A6M3L756</accession>
<feature type="compositionally biased region" description="Pro residues" evidence="1">
    <location>
        <begin position="574"/>
        <end position="583"/>
    </location>
</feature>
<evidence type="ECO:0000313" key="2">
    <source>
        <dbReference type="EMBL" id="QJA90460.1"/>
    </source>
</evidence>
<dbReference type="AlphaFoldDB" id="A0A6M3L756"/>
<proteinExistence type="predicted"/>
<reference evidence="2" key="1">
    <citation type="submission" date="2020-03" db="EMBL/GenBank/DDBJ databases">
        <title>The deep terrestrial virosphere.</title>
        <authorList>
            <person name="Holmfeldt K."/>
            <person name="Nilsson E."/>
            <person name="Simone D."/>
            <person name="Lopez-Fernandez M."/>
            <person name="Wu X."/>
            <person name="de Brujin I."/>
            <person name="Lundin D."/>
            <person name="Andersson A."/>
            <person name="Bertilsson S."/>
            <person name="Dopson M."/>
        </authorList>
    </citation>
    <scope>NUCLEOTIDE SEQUENCE</scope>
    <source>
        <strain evidence="2">MM415B02373</strain>
    </source>
</reference>
<name>A0A6M3L756_9ZZZZ</name>
<gene>
    <name evidence="2" type="ORF">MM415B02373_0001</name>
</gene>
<feature type="region of interest" description="Disordered" evidence="1">
    <location>
        <begin position="565"/>
        <end position="625"/>
    </location>
</feature>
<protein>
    <submittedName>
        <fullName evidence="2">Putative P22-like portal protein</fullName>
    </submittedName>
</protein>